<dbReference type="RefSeq" id="WP_084544753.1">
    <property type="nucleotide sequence ID" value="NZ_AXWS01000007.1"/>
</dbReference>
<sequence length="864" mass="94895">MLLIPDRLLPGKPWPLGAHSDGLGINFAVFSANAERIDLCLFDPSGRRQIATRTLPECTDEVWHGYLPDARPGLVYGYRAWGAYDPANGQRFNPSKLLLDPYARRLAGTLRWSDVLFAYRVNSPRGDLSMDRRDSAPAMPKAVVTDDSFHWGNDRRPETPWSDTVIYELHPRGFTMLRDEIRADERGSFAALGDPRVIDHLRRLGITAVELMPVHAFVHDRFLVEKGLKNYWGYNTLGFFAPEPRYLSDTSPDELRIAIRRLHAAGIEVILDVVFNHSCEGSELGPTLSWRGLDNASYYRLAPDRRYYENDTGCGNAFNLAHPRVLQMVLDSLRYWVESFHVDGFRFDLCTTLGREAHGYDPGAGFFDAIRQDPVLAGIKMIAEPWDVGPGGYQLGNLPPGFAEWNDRFRDSLRRYWRGDGSQRPELAARLAGSGDLLDRRLRRPWASINYIASHDGFTLHDLVSHAHKHNEANGEDNRDGHGDNCSANWGFEGVAISLGSGEPEHEYLRRFGARDVAVAGEPPDGTHAGEAGVAADAAGMPGPRLADPAGTGRGASAPALALTGFARVMGGIPGALLANVSALAATPVPASRASATDLPLGAVTVLRPSLAAINRAPEAFDRPMPVLPERPAPAAGQDDDIWDVRREAFDVIARRREAIKRAMLMTVFCALGTPMLLAGDEFGRSQRGNNNAYCQDNEISWVDWSLAQTPAGRALTRYVARLIELRQAHPSLRARQFLHARTQLAPGLPDIAWFDERGGGLSVDDWNNPEGRALGLRRAVALPDGRIDLTLLLLNSSPEPLAFRLPAPDVDWEIALDSAHPSRPAARLAPVDPVVAATGGRAYELARHASALLVATLVPEVIR</sequence>
<protein>
    <submittedName>
        <fullName evidence="2">Glycogen debranching protein GlgX</fullName>
        <ecNumber evidence="2">3.2.1.196</ecNumber>
    </submittedName>
</protein>
<name>A0AC36KJH4_9BURK</name>
<proteinExistence type="predicted"/>
<dbReference type="EC" id="3.2.1.196" evidence="2"/>
<reference evidence="2" key="2">
    <citation type="submission" date="2025-08" db="UniProtKB">
        <authorList>
            <consortium name="RefSeq"/>
        </authorList>
    </citation>
    <scope>IDENTIFICATION</scope>
</reference>
<evidence type="ECO:0000313" key="2">
    <source>
        <dbReference type="RefSeq" id="WP_084544753.1"/>
    </source>
</evidence>
<accession>A0AC36KJH4</accession>
<gene>
    <name evidence="2" type="primary">glgX</name>
</gene>
<reference evidence="2" key="1">
    <citation type="journal article" date="1996" name="J. Bacteriol.">
        <title>Coordinate genetic regulation of glycogen catabolism and biosynthesis in Escherichia coli via the CsrA gene product.</title>
        <authorList>
            <person name="Yang H."/>
            <person name="Liu M.Y."/>
            <person name="Romeo T."/>
        </authorList>
    </citation>
    <scope>NUCLEOTIDE SEQUENCE</scope>
</reference>
<organism evidence="1 2">
    <name type="scientific">Derxia gummosa DSM 723</name>
    <dbReference type="NCBI Taxonomy" id="1121388"/>
    <lineage>
        <taxon>Bacteria</taxon>
        <taxon>Pseudomonadati</taxon>
        <taxon>Pseudomonadota</taxon>
        <taxon>Betaproteobacteria</taxon>
        <taxon>Burkholderiales</taxon>
        <taxon>Alcaligenaceae</taxon>
        <taxon>Derxia</taxon>
    </lineage>
</organism>
<dbReference type="Proteomes" id="UP000675920">
    <property type="component" value="Unplaced"/>
</dbReference>
<keyword evidence="1" id="KW-1185">Reference proteome</keyword>
<evidence type="ECO:0000313" key="1">
    <source>
        <dbReference type="Proteomes" id="UP000675920"/>
    </source>
</evidence>